<dbReference type="Gene3D" id="3.20.170.20">
    <property type="entry name" value="Protein of unknown function DUF952"/>
    <property type="match status" value="1"/>
</dbReference>
<protein>
    <recommendedName>
        <fullName evidence="3">DUF952 domain-containing protein</fullName>
    </recommendedName>
</protein>
<evidence type="ECO:0008006" key="3">
    <source>
        <dbReference type="Google" id="ProtNLM"/>
    </source>
</evidence>
<evidence type="ECO:0000313" key="2">
    <source>
        <dbReference type="Proteomes" id="UP001176517"/>
    </source>
</evidence>
<dbReference type="EMBL" id="JAPDMZ010000010">
    <property type="protein sequence ID" value="KAK0556866.1"/>
    <property type="molecule type" value="Genomic_DNA"/>
</dbReference>
<sequence length="131" mass="14518">MADSYPDPTTSTVLYKILTPAEKEALPSGIWHGSELDIKDGFLHTSSVHQLPLTLKRFFGPEAGVGDTVHIYALPRNNVADGKLRWDTIKSGETFGHVLGGINPTTDFSFNRTYHRNPSTGLYELDDDLPF</sequence>
<accession>A0AAN6GX34</accession>
<dbReference type="AlphaFoldDB" id="A0AAN6GX34"/>
<organism evidence="1 2">
    <name type="scientific">Tilletia horrida</name>
    <dbReference type="NCBI Taxonomy" id="155126"/>
    <lineage>
        <taxon>Eukaryota</taxon>
        <taxon>Fungi</taxon>
        <taxon>Dikarya</taxon>
        <taxon>Basidiomycota</taxon>
        <taxon>Ustilaginomycotina</taxon>
        <taxon>Exobasidiomycetes</taxon>
        <taxon>Tilletiales</taxon>
        <taxon>Tilletiaceae</taxon>
        <taxon>Tilletia</taxon>
    </lineage>
</organism>
<dbReference type="InterPro" id="IPR009297">
    <property type="entry name" value="DUF952"/>
</dbReference>
<dbReference type="Proteomes" id="UP001176517">
    <property type="component" value="Unassembled WGS sequence"/>
</dbReference>
<name>A0AAN6GX34_9BASI</name>
<dbReference type="Pfam" id="PF06108">
    <property type="entry name" value="DUF952"/>
    <property type="match status" value="1"/>
</dbReference>
<dbReference type="PANTHER" id="PTHR34129:SF1">
    <property type="entry name" value="DUF952 DOMAIN-CONTAINING PROTEIN"/>
    <property type="match status" value="1"/>
</dbReference>
<comment type="caution">
    <text evidence="1">The sequence shown here is derived from an EMBL/GenBank/DDBJ whole genome shotgun (WGS) entry which is preliminary data.</text>
</comment>
<dbReference type="SUPFAM" id="SSF56399">
    <property type="entry name" value="ADP-ribosylation"/>
    <property type="match status" value="1"/>
</dbReference>
<gene>
    <name evidence="1" type="ORF">OC846_000893</name>
</gene>
<reference evidence="1" key="1">
    <citation type="journal article" date="2023" name="PhytoFront">
        <title>Draft Genome Resources of Seven Strains of Tilletia horrida, Causal Agent of Kernel Smut of Rice.</title>
        <authorList>
            <person name="Khanal S."/>
            <person name="Antony Babu S."/>
            <person name="Zhou X.G."/>
        </authorList>
    </citation>
    <scope>NUCLEOTIDE SEQUENCE</scope>
    <source>
        <strain evidence="1">TX6</strain>
    </source>
</reference>
<proteinExistence type="predicted"/>
<evidence type="ECO:0000313" key="1">
    <source>
        <dbReference type="EMBL" id="KAK0556866.1"/>
    </source>
</evidence>
<dbReference type="PANTHER" id="PTHR34129">
    <property type="entry name" value="BLR1139 PROTEIN"/>
    <property type="match status" value="1"/>
</dbReference>
<keyword evidence="2" id="KW-1185">Reference proteome</keyword>